<feature type="non-terminal residue" evidence="2">
    <location>
        <position position="117"/>
    </location>
</feature>
<dbReference type="InterPro" id="IPR040976">
    <property type="entry name" value="Pkinase_fungal"/>
</dbReference>
<dbReference type="PANTHER" id="PTHR38248">
    <property type="entry name" value="FUNK1 6"/>
    <property type="match status" value="1"/>
</dbReference>
<evidence type="ECO:0000259" key="1">
    <source>
        <dbReference type="Pfam" id="PF17667"/>
    </source>
</evidence>
<feature type="domain" description="Fungal-type protein kinase" evidence="1">
    <location>
        <begin position="2"/>
        <end position="117"/>
    </location>
</feature>
<dbReference type="EMBL" id="JBFXLT010000041">
    <property type="protein sequence ID" value="KAL2813255.1"/>
    <property type="molecule type" value="Genomic_DNA"/>
</dbReference>
<name>A0ABR4HD83_9EURO</name>
<accession>A0ABR4HD83</accession>
<comment type="caution">
    <text evidence="2">The sequence shown here is derived from an EMBL/GenBank/DDBJ whole genome shotgun (WGS) entry which is preliminary data.</text>
</comment>
<dbReference type="PANTHER" id="PTHR38248:SF2">
    <property type="entry name" value="FUNK1 11"/>
    <property type="match status" value="1"/>
</dbReference>
<gene>
    <name evidence="2" type="ORF">BJX63DRAFT_394676</name>
</gene>
<dbReference type="Proteomes" id="UP001610334">
    <property type="component" value="Unassembled WGS sequence"/>
</dbReference>
<protein>
    <recommendedName>
        <fullName evidence="1">Fungal-type protein kinase domain-containing protein</fullName>
    </recommendedName>
</protein>
<keyword evidence="3" id="KW-1185">Reference proteome</keyword>
<proteinExistence type="predicted"/>
<evidence type="ECO:0000313" key="2">
    <source>
        <dbReference type="EMBL" id="KAL2813255.1"/>
    </source>
</evidence>
<dbReference type="Pfam" id="PF17667">
    <property type="entry name" value="Pkinase_fungal"/>
    <property type="match status" value="1"/>
</dbReference>
<organism evidence="2 3">
    <name type="scientific">Aspergillus granulosus</name>
    <dbReference type="NCBI Taxonomy" id="176169"/>
    <lineage>
        <taxon>Eukaryota</taxon>
        <taxon>Fungi</taxon>
        <taxon>Dikarya</taxon>
        <taxon>Ascomycota</taxon>
        <taxon>Pezizomycotina</taxon>
        <taxon>Eurotiomycetes</taxon>
        <taxon>Eurotiomycetidae</taxon>
        <taxon>Eurotiales</taxon>
        <taxon>Aspergillaceae</taxon>
        <taxon>Aspergillus</taxon>
        <taxon>Aspergillus subgen. Nidulantes</taxon>
    </lineage>
</organism>
<reference evidence="2 3" key="1">
    <citation type="submission" date="2024-07" db="EMBL/GenBank/DDBJ databases">
        <title>Section-level genome sequencing and comparative genomics of Aspergillus sections Usti and Cavernicolus.</title>
        <authorList>
            <consortium name="Lawrence Berkeley National Laboratory"/>
            <person name="Nybo J.L."/>
            <person name="Vesth T.C."/>
            <person name="Theobald S."/>
            <person name="Frisvad J.C."/>
            <person name="Larsen T.O."/>
            <person name="Kjaerboelling I."/>
            <person name="Rothschild-Mancinelli K."/>
            <person name="Lyhne E.K."/>
            <person name="Kogle M.E."/>
            <person name="Barry K."/>
            <person name="Clum A."/>
            <person name="Na H."/>
            <person name="Ledsgaard L."/>
            <person name="Lin J."/>
            <person name="Lipzen A."/>
            <person name="Kuo A."/>
            <person name="Riley R."/>
            <person name="Mondo S."/>
            <person name="Labutti K."/>
            <person name="Haridas S."/>
            <person name="Pangalinan J."/>
            <person name="Salamov A.A."/>
            <person name="Simmons B.A."/>
            <person name="Magnuson J.K."/>
            <person name="Chen J."/>
            <person name="Drula E."/>
            <person name="Henrissat B."/>
            <person name="Wiebenga A."/>
            <person name="Lubbers R.J."/>
            <person name="Gomes A.C."/>
            <person name="Makela M.R."/>
            <person name="Stajich J."/>
            <person name="Grigoriev I.V."/>
            <person name="Mortensen U.H."/>
            <person name="De Vries R.P."/>
            <person name="Baker S.E."/>
            <person name="Andersen M.R."/>
        </authorList>
    </citation>
    <scope>NUCLEOTIDE SEQUENCE [LARGE SCALE GENOMIC DNA]</scope>
    <source>
        <strain evidence="2 3">CBS 588.65</strain>
    </source>
</reference>
<sequence>MQLLRYVRNIYVDQPMRRFVHAFTIRGTTMELWIFDRSGPYSSGEFDIHREPDKLARALVAYATMNEAAMGLDMFIKLNNKRHYVIAKNAKERDKQVELKTLLVRQHTVVCRGTTCF</sequence>
<evidence type="ECO:0000313" key="3">
    <source>
        <dbReference type="Proteomes" id="UP001610334"/>
    </source>
</evidence>